<evidence type="ECO:0000313" key="6">
    <source>
        <dbReference type="EMBL" id="GCE15122.1"/>
    </source>
</evidence>
<dbReference type="PANTHER" id="PTHR30146:SF153">
    <property type="entry name" value="LACTOSE OPERON REPRESSOR"/>
    <property type="match status" value="1"/>
</dbReference>
<dbReference type="AlphaFoldDB" id="A0A402A7K8"/>
<accession>A0A402A7K8</accession>
<reference evidence="7" key="1">
    <citation type="submission" date="2018-12" db="EMBL/GenBank/DDBJ databases">
        <title>Tengunoibacter tsumagoiensis gen. nov., sp. nov., Dictyobacter kobayashii sp. nov., D. alpinus sp. nov., and D. joshuensis sp. nov. and description of Dictyobacteraceae fam. nov. within the order Ktedonobacterales isolated from Tengu-no-mugimeshi.</title>
        <authorList>
            <person name="Wang C.M."/>
            <person name="Zheng Y."/>
            <person name="Sakai Y."/>
            <person name="Toyoda A."/>
            <person name="Minakuchi Y."/>
            <person name="Abe K."/>
            <person name="Yokota A."/>
            <person name="Yabe S."/>
        </authorList>
    </citation>
    <scope>NUCLEOTIDE SEQUENCE [LARGE SCALE GENOMIC DNA]</scope>
    <source>
        <strain evidence="7">Uno3</strain>
    </source>
</reference>
<keyword evidence="7" id="KW-1185">Reference proteome</keyword>
<dbReference type="InterPro" id="IPR000843">
    <property type="entry name" value="HTH_LacI"/>
</dbReference>
<protein>
    <submittedName>
        <fullName evidence="6">Transcriptional regulator</fullName>
    </submittedName>
</protein>
<dbReference type="EMBL" id="BIFR01000002">
    <property type="protein sequence ID" value="GCE15122.1"/>
    <property type="molecule type" value="Genomic_DNA"/>
</dbReference>
<evidence type="ECO:0000256" key="1">
    <source>
        <dbReference type="ARBA" id="ARBA00023015"/>
    </source>
</evidence>
<dbReference type="OrthoDB" id="3227375at2"/>
<feature type="domain" description="HTH cro/C1-type" evidence="5">
    <location>
        <begin position="10"/>
        <end position="57"/>
    </location>
</feature>
<dbReference type="Proteomes" id="UP000287352">
    <property type="component" value="Unassembled WGS sequence"/>
</dbReference>
<dbReference type="Gene3D" id="1.10.260.40">
    <property type="entry name" value="lambda repressor-like DNA-binding domains"/>
    <property type="match status" value="1"/>
</dbReference>
<dbReference type="Pfam" id="PF13377">
    <property type="entry name" value="Peripla_BP_3"/>
    <property type="match status" value="1"/>
</dbReference>
<evidence type="ECO:0000259" key="5">
    <source>
        <dbReference type="PROSITE" id="PS50943"/>
    </source>
</evidence>
<comment type="caution">
    <text evidence="6">The sequence shown here is derived from an EMBL/GenBank/DDBJ whole genome shotgun (WGS) entry which is preliminary data.</text>
</comment>
<proteinExistence type="predicted"/>
<dbReference type="PROSITE" id="PS50932">
    <property type="entry name" value="HTH_LACI_2"/>
    <property type="match status" value="1"/>
</dbReference>
<dbReference type="PROSITE" id="PS50943">
    <property type="entry name" value="HTH_CROC1"/>
    <property type="match status" value="1"/>
</dbReference>
<dbReference type="InterPro" id="IPR010982">
    <property type="entry name" value="Lambda_DNA-bd_dom_sf"/>
</dbReference>
<dbReference type="CDD" id="cd01392">
    <property type="entry name" value="HTH_LacI"/>
    <property type="match status" value="1"/>
</dbReference>
<keyword evidence="1" id="KW-0805">Transcription regulation</keyword>
<evidence type="ECO:0000313" key="7">
    <source>
        <dbReference type="Proteomes" id="UP000287352"/>
    </source>
</evidence>
<dbReference type="SUPFAM" id="SSF47413">
    <property type="entry name" value="lambda repressor-like DNA-binding domains"/>
    <property type="match status" value="1"/>
</dbReference>
<dbReference type="Gene3D" id="3.40.50.2300">
    <property type="match status" value="2"/>
</dbReference>
<dbReference type="InterPro" id="IPR001387">
    <property type="entry name" value="Cro/C1-type_HTH"/>
</dbReference>
<sequence>MKKRSQIITRKKMTMAQIAEVAGVSVPTVSKVLRRQYDGSQATRERVEQILLEHGYLDQRALQRARNGEKTAVCLVLPLLESSYELEILRGVDTGLNEINHHLILIKRSNEPTHAHQWLMQLSDTALNGVILVFGDQHHAQVEDTLQQQHLPFVIVDHLSELGPTVPSVGINNFAGGRSAVAHLFSLGHRRIGIITGPLTLACARDRLAGYHTVLSEEGFPVDSALIRHGVFEEAEGIKSGYQEANALLNLPDPPTAIFASNDTQAIGVYKALFERGIRIPQDISVIGFDDIPIASQMLPTLTTVRQPLFEMGRTATSMLLRLLENKPLDSTRVELPTSLIIRQSCAKSPL</sequence>
<evidence type="ECO:0000256" key="3">
    <source>
        <dbReference type="ARBA" id="ARBA00023163"/>
    </source>
</evidence>
<keyword evidence="3" id="KW-0804">Transcription</keyword>
<dbReference type="SMART" id="SM00354">
    <property type="entry name" value="HTH_LACI"/>
    <property type="match status" value="1"/>
</dbReference>
<dbReference type="GO" id="GO:0000976">
    <property type="term" value="F:transcription cis-regulatory region binding"/>
    <property type="evidence" value="ECO:0007669"/>
    <property type="project" value="TreeGrafter"/>
</dbReference>
<organism evidence="6 7">
    <name type="scientific">Tengunoibacter tsumagoiensis</name>
    <dbReference type="NCBI Taxonomy" id="2014871"/>
    <lineage>
        <taxon>Bacteria</taxon>
        <taxon>Bacillati</taxon>
        <taxon>Chloroflexota</taxon>
        <taxon>Ktedonobacteria</taxon>
        <taxon>Ktedonobacterales</taxon>
        <taxon>Dictyobacteraceae</taxon>
        <taxon>Tengunoibacter</taxon>
    </lineage>
</organism>
<dbReference type="GO" id="GO:0003700">
    <property type="term" value="F:DNA-binding transcription factor activity"/>
    <property type="evidence" value="ECO:0007669"/>
    <property type="project" value="TreeGrafter"/>
</dbReference>
<feature type="domain" description="HTH lacI-type" evidence="4">
    <location>
        <begin position="13"/>
        <end position="67"/>
    </location>
</feature>
<name>A0A402A7K8_9CHLR</name>
<dbReference type="SUPFAM" id="SSF53822">
    <property type="entry name" value="Periplasmic binding protein-like I"/>
    <property type="match status" value="1"/>
</dbReference>
<dbReference type="InterPro" id="IPR028082">
    <property type="entry name" value="Peripla_BP_I"/>
</dbReference>
<dbReference type="Pfam" id="PF00356">
    <property type="entry name" value="LacI"/>
    <property type="match status" value="1"/>
</dbReference>
<evidence type="ECO:0000259" key="4">
    <source>
        <dbReference type="PROSITE" id="PS50932"/>
    </source>
</evidence>
<dbReference type="InterPro" id="IPR046335">
    <property type="entry name" value="LacI/GalR-like_sensor"/>
</dbReference>
<dbReference type="PANTHER" id="PTHR30146">
    <property type="entry name" value="LACI-RELATED TRANSCRIPTIONAL REPRESSOR"/>
    <property type="match status" value="1"/>
</dbReference>
<dbReference type="RefSeq" id="WP_126582628.1">
    <property type="nucleotide sequence ID" value="NZ_BIFR01000002.1"/>
</dbReference>
<evidence type="ECO:0000256" key="2">
    <source>
        <dbReference type="ARBA" id="ARBA00023125"/>
    </source>
</evidence>
<keyword evidence="2" id="KW-0238">DNA-binding</keyword>
<gene>
    <name evidence="6" type="ORF">KTT_49810</name>
</gene>